<feature type="transmembrane region" description="Helical" evidence="7">
    <location>
        <begin position="658"/>
        <end position="685"/>
    </location>
</feature>
<dbReference type="RefSeq" id="WP_376809127.1">
    <property type="nucleotide sequence ID" value="NZ_JBHTAC010000037.1"/>
</dbReference>
<keyword evidence="3 7" id="KW-0812">Transmembrane</keyword>
<organism evidence="9 10">
    <name type="scientific">Catellatospora aurea</name>
    <dbReference type="NCBI Taxonomy" id="1337874"/>
    <lineage>
        <taxon>Bacteria</taxon>
        <taxon>Bacillati</taxon>
        <taxon>Actinomycetota</taxon>
        <taxon>Actinomycetes</taxon>
        <taxon>Micromonosporales</taxon>
        <taxon>Micromonosporaceae</taxon>
        <taxon>Catellatospora</taxon>
    </lineage>
</organism>
<evidence type="ECO:0000256" key="4">
    <source>
        <dbReference type="ARBA" id="ARBA00022989"/>
    </source>
</evidence>
<comment type="caution">
    <text evidence="9">The sequence shown here is derived from an EMBL/GenBank/DDBJ whole genome shotgun (WGS) entry which is preliminary data.</text>
</comment>
<dbReference type="PANTHER" id="PTHR30572:SF4">
    <property type="entry name" value="ABC TRANSPORTER PERMEASE YTRF"/>
    <property type="match status" value="1"/>
</dbReference>
<evidence type="ECO:0000256" key="7">
    <source>
        <dbReference type="SAM" id="Phobius"/>
    </source>
</evidence>
<sequence length="926" mass="97697">MFTLIWSQLRRRAWRAGALFAAVLLATTGFTVLTGTISTSRLEVVSEVDANFRGAYDILVRPRGARTATEVERELVAPNQLAGTYGGITMDQYRTIQELHDVEVAAPIATLGTTMVVDWVPVDITDLVDRSKTRQLIRLDPVFLADRGLSRSTRVSHYVYLTQRPLIAMESAGTGVLRFRDGTVLKEDQDCHLYPLEVAEDGTKRRLCGAGVVHTAGSQITDDKAPGFTVFRLLPDGRFVQGSNTGGGGLRMQDFPAQERLLVGMPWLTTAGMAAIDPEPEARLLGLDQAVVSGRYLRPGDASSGRDGRLLPALTARQPQIDETLSVTASAVDETLARSLPGTAAGDLHHRLGSARVTGLGTVRLDAQPLRPDVVNGVPSIATGVLVHNAPPRYERSPDDTLRPAAWTPQPEQWTDNFRFGVGGWSGFIFDTAFRAATPAGAADARLLIDPVGVFDPQRLAEFSQLSRVPLETYQAPGAAGADARSRELLGDRPLAPSSNPQGYLAPSPQIILTLDALPSIVGPQRARDAISAVRVRVANVRTLDELTRERIRRIAEEIGLATGLDVDITVGSSLQPQAVDLAAGTLGRPELRLTEWWSRKGVAVAVMDAVDRKSVLLFGLILVVCVLFLANATTAAVRDRRRELAVLACVGWPRRRLAALVTGEVALVGLAAGLASAAVSFPLGWAAGVATTRPQALLAIPVALLLALLASIVPAIQAARAHPGTALAPLVSPVRRARRSLLGHTVFAASLRNTRRRPGRTLLAAAAVALGVGAFTALLTLTWVFHGSITGNLLGDAVSLRVRAVDTIAVASTLVLAVAALADVLYLNVRERAAELATLQAGGWSDGALARLVAYEGLLVGAAGAITGASAGLLFVDRLVGGVPPAALAATVAAALGGTALAGLAALLPASSVRRLRLAALLAQE</sequence>
<reference evidence="10" key="1">
    <citation type="journal article" date="2019" name="Int. J. Syst. Evol. Microbiol.">
        <title>The Global Catalogue of Microorganisms (GCM) 10K type strain sequencing project: providing services to taxonomists for standard genome sequencing and annotation.</title>
        <authorList>
            <consortium name="The Broad Institute Genomics Platform"/>
            <consortium name="The Broad Institute Genome Sequencing Center for Infectious Disease"/>
            <person name="Wu L."/>
            <person name="Ma J."/>
        </authorList>
    </citation>
    <scope>NUCLEOTIDE SEQUENCE [LARGE SCALE GENOMIC DNA]</scope>
    <source>
        <strain evidence="10">CGMCC 1.9106</strain>
    </source>
</reference>
<feature type="transmembrane region" description="Helical" evidence="7">
    <location>
        <begin position="806"/>
        <end position="828"/>
    </location>
</feature>
<evidence type="ECO:0000256" key="1">
    <source>
        <dbReference type="ARBA" id="ARBA00004651"/>
    </source>
</evidence>
<dbReference type="InterPro" id="IPR003838">
    <property type="entry name" value="ABC3_permease_C"/>
</dbReference>
<keyword evidence="2" id="KW-1003">Cell membrane</keyword>
<feature type="transmembrane region" description="Helical" evidence="7">
    <location>
        <begin position="697"/>
        <end position="717"/>
    </location>
</feature>
<dbReference type="InterPro" id="IPR050250">
    <property type="entry name" value="Macrolide_Exporter_MacB"/>
</dbReference>
<evidence type="ECO:0000259" key="8">
    <source>
        <dbReference type="Pfam" id="PF02687"/>
    </source>
</evidence>
<keyword evidence="5 7" id="KW-0472">Membrane</keyword>
<comment type="subcellular location">
    <subcellularLocation>
        <location evidence="1">Cell membrane</location>
        <topology evidence="1">Multi-pass membrane protein</topology>
    </subcellularLocation>
</comment>
<keyword evidence="10" id="KW-1185">Reference proteome</keyword>
<proteinExistence type="inferred from homology"/>
<gene>
    <name evidence="9" type="ORF">ACFQO7_27730</name>
</gene>
<dbReference type="PANTHER" id="PTHR30572">
    <property type="entry name" value="MEMBRANE COMPONENT OF TRANSPORTER-RELATED"/>
    <property type="match status" value="1"/>
</dbReference>
<evidence type="ECO:0000256" key="6">
    <source>
        <dbReference type="ARBA" id="ARBA00038076"/>
    </source>
</evidence>
<keyword evidence="4 7" id="KW-1133">Transmembrane helix</keyword>
<name>A0ABW2H296_9ACTN</name>
<evidence type="ECO:0000256" key="3">
    <source>
        <dbReference type="ARBA" id="ARBA00022692"/>
    </source>
</evidence>
<feature type="transmembrane region" description="Helical" evidence="7">
    <location>
        <begin position="849"/>
        <end position="876"/>
    </location>
</feature>
<accession>A0ABW2H296</accession>
<dbReference type="EMBL" id="JBHTAC010000037">
    <property type="protein sequence ID" value="MFC7246284.1"/>
    <property type="molecule type" value="Genomic_DNA"/>
</dbReference>
<dbReference type="Pfam" id="PF02687">
    <property type="entry name" value="FtsX"/>
    <property type="match status" value="2"/>
</dbReference>
<feature type="transmembrane region" description="Helical" evidence="7">
    <location>
        <begin position="888"/>
        <end position="909"/>
    </location>
</feature>
<feature type="transmembrane region" description="Helical" evidence="7">
    <location>
        <begin position="616"/>
        <end position="638"/>
    </location>
</feature>
<feature type="transmembrane region" description="Helical" evidence="7">
    <location>
        <begin position="763"/>
        <end position="786"/>
    </location>
</feature>
<protein>
    <submittedName>
        <fullName evidence="9">FtsX-like permease family protein</fullName>
    </submittedName>
</protein>
<evidence type="ECO:0000313" key="10">
    <source>
        <dbReference type="Proteomes" id="UP001596392"/>
    </source>
</evidence>
<evidence type="ECO:0000256" key="5">
    <source>
        <dbReference type="ARBA" id="ARBA00023136"/>
    </source>
</evidence>
<dbReference type="Proteomes" id="UP001596392">
    <property type="component" value="Unassembled WGS sequence"/>
</dbReference>
<feature type="domain" description="ABC3 transporter permease C-terminal" evidence="8">
    <location>
        <begin position="617"/>
        <end position="724"/>
    </location>
</feature>
<feature type="domain" description="ABC3 transporter permease C-terminal" evidence="8">
    <location>
        <begin position="809"/>
        <end position="916"/>
    </location>
</feature>
<comment type="similarity">
    <text evidence="6">Belongs to the ABC-4 integral membrane protein family.</text>
</comment>
<evidence type="ECO:0000313" key="9">
    <source>
        <dbReference type="EMBL" id="MFC7246284.1"/>
    </source>
</evidence>
<evidence type="ECO:0000256" key="2">
    <source>
        <dbReference type="ARBA" id="ARBA00022475"/>
    </source>
</evidence>